<dbReference type="PANTHER" id="PTHR33332">
    <property type="entry name" value="REVERSE TRANSCRIPTASE DOMAIN-CONTAINING PROTEIN"/>
    <property type="match status" value="1"/>
</dbReference>
<proteinExistence type="predicted"/>
<gene>
    <name evidence="1" type="ORF">llap_12778</name>
</gene>
<dbReference type="AlphaFoldDB" id="A0A2I0TT14"/>
<dbReference type="Proteomes" id="UP000233556">
    <property type="component" value="Unassembled WGS sequence"/>
</dbReference>
<dbReference type="OrthoDB" id="416454at2759"/>
<sequence>MSYEKQLRTLGSSGLKRRRLRGDLMALYSFLRRGSGEGGADVFYLGSRDTTHQMLAVTASEEDKNLKGLETTECSQVHDEIHHKPDGSHPRVLKELQNVMVGHLSIICKRSWKRGDVPADWKLASVIPVYKKVMREDPGNHRPVTCLVDEGKAVDVFFLDFSKAFHTVSHSILLDKLSSCEMSRYMVRWVKNCLNGKAQRVVVNGWCSNMK</sequence>
<keyword evidence="1" id="KW-0695">RNA-directed DNA polymerase</keyword>
<reference evidence="2" key="1">
    <citation type="submission" date="2017-11" db="EMBL/GenBank/DDBJ databases">
        <authorList>
            <person name="Lima N.C."/>
            <person name="Parody-Merino A.M."/>
            <person name="Battley P.F."/>
            <person name="Fidler A.E."/>
            <person name="Prosdocimi F."/>
        </authorList>
    </citation>
    <scope>NUCLEOTIDE SEQUENCE [LARGE SCALE GENOMIC DNA]</scope>
</reference>
<keyword evidence="1" id="KW-0548">Nucleotidyltransferase</keyword>
<keyword evidence="1" id="KW-0808">Transferase</keyword>
<keyword evidence="2" id="KW-1185">Reference proteome</keyword>
<organism evidence="1 2">
    <name type="scientific">Limosa lapponica baueri</name>
    <dbReference type="NCBI Taxonomy" id="1758121"/>
    <lineage>
        <taxon>Eukaryota</taxon>
        <taxon>Metazoa</taxon>
        <taxon>Chordata</taxon>
        <taxon>Craniata</taxon>
        <taxon>Vertebrata</taxon>
        <taxon>Euteleostomi</taxon>
        <taxon>Archelosauria</taxon>
        <taxon>Archosauria</taxon>
        <taxon>Dinosauria</taxon>
        <taxon>Saurischia</taxon>
        <taxon>Theropoda</taxon>
        <taxon>Coelurosauria</taxon>
        <taxon>Aves</taxon>
        <taxon>Neognathae</taxon>
        <taxon>Neoaves</taxon>
        <taxon>Charadriiformes</taxon>
        <taxon>Scolopacidae</taxon>
        <taxon>Limosa</taxon>
    </lineage>
</organism>
<reference evidence="2" key="2">
    <citation type="submission" date="2017-12" db="EMBL/GenBank/DDBJ databases">
        <title>Genome sequence of the Bar-tailed Godwit (Limosa lapponica baueri).</title>
        <authorList>
            <person name="Lima N.C.B."/>
            <person name="Parody-Merino A.M."/>
            <person name="Battley P.F."/>
            <person name="Fidler A.E."/>
            <person name="Prosdocimi F."/>
        </authorList>
    </citation>
    <scope>NUCLEOTIDE SEQUENCE [LARGE SCALE GENOMIC DNA]</scope>
</reference>
<name>A0A2I0TT14_LIMLA</name>
<dbReference type="EMBL" id="KZ507394">
    <property type="protein sequence ID" value="PKU36917.1"/>
    <property type="molecule type" value="Genomic_DNA"/>
</dbReference>
<dbReference type="GO" id="GO:0003964">
    <property type="term" value="F:RNA-directed DNA polymerase activity"/>
    <property type="evidence" value="ECO:0007669"/>
    <property type="project" value="UniProtKB-KW"/>
</dbReference>
<evidence type="ECO:0000313" key="2">
    <source>
        <dbReference type="Proteomes" id="UP000233556"/>
    </source>
</evidence>
<accession>A0A2I0TT14</accession>
<protein>
    <submittedName>
        <fullName evidence="1">Rna-directed dna polymerase from mobile element jockey-like</fullName>
    </submittedName>
</protein>
<evidence type="ECO:0000313" key="1">
    <source>
        <dbReference type="EMBL" id="PKU36917.1"/>
    </source>
</evidence>